<dbReference type="Proteomes" id="UP000563426">
    <property type="component" value="Unassembled WGS sequence"/>
</dbReference>
<evidence type="ECO:0000313" key="2">
    <source>
        <dbReference type="EMBL" id="NOK39669.1"/>
    </source>
</evidence>
<sequence length="413" mass="46424">MANDPAHPPEPRPYPAPQRHAFVDAYGDPSLATNNDGVTGSFIVTAVIVGDVDVQELRRRFEEVRARHFGGGEMKSINVGKDDHRRARILTDLLTLNFKFLALAVDKGRVRKDGGLIYKSPFLKFVHRYLFESLYRAHPSLSMTVDNHGRQKFMDEFVAYIRREVHGDLFEKPAFKFADSKVEPLLQIADFISGALARVYDAKKVSPRAQEFTELMRTHALSVTTWPPKPRPPPPVRGEGTSHDHAVRDYCVHQSARALAEYSNTSDPNRAAQAAFLECLLFHFDWVSETEWVSTAVLQEAIKERLGHSLQEQQLRSSVVAPLRDEEVVIASSRRGYKIPASVEDLMSFVARTDATVYPMIQRLERARRNVHVVTNGAVDILQDERYAYLRAALATPPAVRPTGEDGDSPPDA</sequence>
<protein>
    <submittedName>
        <fullName evidence="2">DUF3800 domain-containing protein</fullName>
    </submittedName>
</protein>
<dbReference type="InterPro" id="IPR024524">
    <property type="entry name" value="DUF3800"/>
</dbReference>
<feature type="region of interest" description="Disordered" evidence="1">
    <location>
        <begin position="223"/>
        <end position="242"/>
    </location>
</feature>
<dbReference type="Pfam" id="PF12686">
    <property type="entry name" value="DUF3800"/>
    <property type="match status" value="1"/>
</dbReference>
<evidence type="ECO:0000313" key="3">
    <source>
        <dbReference type="Proteomes" id="UP000563426"/>
    </source>
</evidence>
<proteinExistence type="predicted"/>
<name>A0A7Y4NWH5_9BACT</name>
<evidence type="ECO:0000256" key="1">
    <source>
        <dbReference type="SAM" id="MobiDB-lite"/>
    </source>
</evidence>
<dbReference type="RefSeq" id="WP_171439124.1">
    <property type="nucleotide sequence ID" value="NZ_JABFJV010000540.1"/>
</dbReference>
<reference evidence="2 3" key="1">
    <citation type="submission" date="2020-05" db="EMBL/GenBank/DDBJ databases">
        <authorList>
            <person name="Whitworth D."/>
        </authorList>
    </citation>
    <scope>NUCLEOTIDE SEQUENCE [LARGE SCALE GENOMIC DNA]</scope>
    <source>
        <strain evidence="2 3">AB043B</strain>
    </source>
</reference>
<gene>
    <name evidence="2" type="ORF">HMI49_41550</name>
</gene>
<dbReference type="AlphaFoldDB" id="A0A7Y4NWH5"/>
<comment type="caution">
    <text evidence="2">The sequence shown here is derived from an EMBL/GenBank/DDBJ whole genome shotgun (WGS) entry which is preliminary data.</text>
</comment>
<accession>A0A7Y4NWH5</accession>
<organism evidence="2 3">
    <name type="scientific">Corallococcus exercitus</name>
    <dbReference type="NCBI Taxonomy" id="2316736"/>
    <lineage>
        <taxon>Bacteria</taxon>
        <taxon>Pseudomonadati</taxon>
        <taxon>Myxococcota</taxon>
        <taxon>Myxococcia</taxon>
        <taxon>Myxococcales</taxon>
        <taxon>Cystobacterineae</taxon>
        <taxon>Myxococcaceae</taxon>
        <taxon>Corallococcus</taxon>
    </lineage>
</organism>
<keyword evidence="3" id="KW-1185">Reference proteome</keyword>
<dbReference type="EMBL" id="JABFJV010000540">
    <property type="protein sequence ID" value="NOK39669.1"/>
    <property type="molecule type" value="Genomic_DNA"/>
</dbReference>
<feature type="compositionally biased region" description="Pro residues" evidence="1">
    <location>
        <begin position="227"/>
        <end position="236"/>
    </location>
</feature>